<keyword evidence="2" id="KW-0808">Transferase</keyword>
<evidence type="ECO:0000313" key="5">
    <source>
        <dbReference type="EMBL" id="GHG29874.1"/>
    </source>
</evidence>
<protein>
    <recommendedName>
        <fullName evidence="1">D-inositol 3-phosphate glycosyltransferase</fullName>
    </recommendedName>
</protein>
<dbReference type="AlphaFoldDB" id="A0A919BYQ0"/>
<dbReference type="Proteomes" id="UP000632849">
    <property type="component" value="Unassembled WGS sequence"/>
</dbReference>
<dbReference type="RefSeq" id="WP_190044937.1">
    <property type="nucleotide sequence ID" value="NZ_BNBE01000004.1"/>
</dbReference>
<reference evidence="5" key="2">
    <citation type="submission" date="2020-09" db="EMBL/GenBank/DDBJ databases">
        <authorList>
            <person name="Sun Q."/>
            <person name="Ohkuma M."/>
        </authorList>
    </citation>
    <scope>NUCLEOTIDE SEQUENCE</scope>
    <source>
        <strain evidence="5">JCM 4122</strain>
    </source>
</reference>
<dbReference type="PANTHER" id="PTHR12526:SF635">
    <property type="entry name" value="GLYCOSYL TRANSFERASE GROUP 1"/>
    <property type="match status" value="1"/>
</dbReference>
<feature type="region of interest" description="Disordered" evidence="3">
    <location>
        <begin position="1"/>
        <end position="31"/>
    </location>
</feature>
<evidence type="ECO:0000256" key="3">
    <source>
        <dbReference type="SAM" id="MobiDB-lite"/>
    </source>
</evidence>
<dbReference type="GO" id="GO:0016757">
    <property type="term" value="F:glycosyltransferase activity"/>
    <property type="evidence" value="ECO:0007669"/>
    <property type="project" value="InterPro"/>
</dbReference>
<accession>A0A919BYQ0</accession>
<dbReference type="PANTHER" id="PTHR12526">
    <property type="entry name" value="GLYCOSYLTRANSFERASE"/>
    <property type="match status" value="1"/>
</dbReference>
<evidence type="ECO:0000313" key="6">
    <source>
        <dbReference type="Proteomes" id="UP000632849"/>
    </source>
</evidence>
<proteinExistence type="predicted"/>
<gene>
    <name evidence="5" type="ORF">GCM10017667_79460</name>
</gene>
<dbReference type="Gene3D" id="3.40.50.2000">
    <property type="entry name" value="Glycogen Phosphorylase B"/>
    <property type="match status" value="2"/>
</dbReference>
<dbReference type="InterPro" id="IPR001296">
    <property type="entry name" value="Glyco_trans_1"/>
</dbReference>
<keyword evidence="6" id="KW-1185">Reference proteome</keyword>
<feature type="domain" description="Glycosyl transferase family 1" evidence="4">
    <location>
        <begin position="584"/>
        <end position="658"/>
    </location>
</feature>
<dbReference type="EMBL" id="BNBE01000004">
    <property type="protein sequence ID" value="GHG29874.1"/>
    <property type="molecule type" value="Genomic_DNA"/>
</dbReference>
<organism evidence="5 6">
    <name type="scientific">Streptomyces filamentosus</name>
    <name type="common">Streptomyces roseosporus</name>
    <dbReference type="NCBI Taxonomy" id="67294"/>
    <lineage>
        <taxon>Bacteria</taxon>
        <taxon>Bacillati</taxon>
        <taxon>Actinomycetota</taxon>
        <taxon>Actinomycetes</taxon>
        <taxon>Kitasatosporales</taxon>
        <taxon>Streptomycetaceae</taxon>
        <taxon>Streptomyces</taxon>
    </lineage>
</organism>
<comment type="caution">
    <text evidence="5">The sequence shown here is derived from an EMBL/GenBank/DDBJ whole genome shotgun (WGS) entry which is preliminary data.</text>
</comment>
<evidence type="ECO:0000259" key="4">
    <source>
        <dbReference type="Pfam" id="PF00534"/>
    </source>
</evidence>
<name>A0A919BYQ0_STRFL</name>
<evidence type="ECO:0000256" key="1">
    <source>
        <dbReference type="ARBA" id="ARBA00021292"/>
    </source>
</evidence>
<dbReference type="SUPFAM" id="SSF53756">
    <property type="entry name" value="UDP-Glycosyltransferase/glycogen phosphorylase"/>
    <property type="match status" value="1"/>
</dbReference>
<sequence length="695" mass="73362">MNRSHTARVRAVPAGHHPLRAGPRPAGENPSEPFLAVRAAHWRAPVAGGSPGWPGTPHLLAELVRAEYRGGGPATVPAVFATPRDLVLARLRRLVRAGGVPTPAECVRLLEDGDHARGAVFDAWPDVVRRFGPTRSEAALSAGLRTGNAPEAAVAAMLDLAAAAGLRPLTRPELRAAATAPGRRTRHAAWRLLRATGGRALIPDVRTAGDAYERALLALLGRDPSADRVRAAPRRGVVVAQSMLLGRLDRPGEGMSGGLGVLLGSLGDALAGTAPVARVLTVVTACTPELEADPVLLRRRAPGHWVLRIPVDSGSQLRPDESGRHREAMAWWTAELFARSAAPVDVLHVRYADDGSLALAEGARRAGTRVVFTATPDPHRQITERYDTPAADGTALRDDLHRVFVADRLVGRADRVVGIAGRDGGAPELLRYYPQLADRDGGGAPSAPPEGIPPYLPPPREAARRAELLRTVDRAVAAVPEPADAGAAVLLSVGRLHPVKQQDLLVRSWIGSGCHRHAALVLVGGSPHDGDPVERAVRARVEDALRACPEARRRLVLLPALSNAEVRMLERGLADPARRVPARYVCASAKEEFGLGILEAMEAGLLAAGPLRGGVPHYLVDGHNGLLIDTSCAKTLGEGLVRLLAVDDASASEMAARARTLVRTTFSSAAMAGTLAGHYAEVAAARAERPLATVR</sequence>
<reference evidence="5" key="1">
    <citation type="journal article" date="2014" name="Int. J. Syst. Evol. Microbiol.">
        <title>Complete genome sequence of Corynebacterium casei LMG S-19264T (=DSM 44701T), isolated from a smear-ripened cheese.</title>
        <authorList>
            <consortium name="US DOE Joint Genome Institute (JGI-PGF)"/>
            <person name="Walter F."/>
            <person name="Albersmeier A."/>
            <person name="Kalinowski J."/>
            <person name="Ruckert C."/>
        </authorList>
    </citation>
    <scope>NUCLEOTIDE SEQUENCE</scope>
    <source>
        <strain evidence="5">JCM 4122</strain>
    </source>
</reference>
<evidence type="ECO:0000256" key="2">
    <source>
        <dbReference type="ARBA" id="ARBA00022679"/>
    </source>
</evidence>
<dbReference type="Pfam" id="PF00534">
    <property type="entry name" value="Glycos_transf_1"/>
    <property type="match status" value="1"/>
</dbReference>